<sequence>QQSGEDVFFSSSLAGGYTNNAQHRAAAASPTWWSLLAPLTWSSRSQAASGTAVLLPTKLTSSQPMPTS</sequence>
<evidence type="ECO:0000313" key="2">
    <source>
        <dbReference type="Proteomes" id="UP001356427"/>
    </source>
</evidence>
<reference evidence="1 2" key="1">
    <citation type="submission" date="2021-04" db="EMBL/GenBank/DDBJ databases">
        <authorList>
            <person name="De Guttry C."/>
            <person name="Zahm M."/>
            <person name="Klopp C."/>
            <person name="Cabau C."/>
            <person name="Louis A."/>
            <person name="Berthelot C."/>
            <person name="Parey E."/>
            <person name="Roest Crollius H."/>
            <person name="Montfort J."/>
            <person name="Robinson-Rechavi M."/>
            <person name="Bucao C."/>
            <person name="Bouchez O."/>
            <person name="Gislard M."/>
            <person name="Lluch J."/>
            <person name="Milhes M."/>
            <person name="Lampietro C."/>
            <person name="Lopez Roques C."/>
            <person name="Donnadieu C."/>
            <person name="Braasch I."/>
            <person name="Desvignes T."/>
            <person name="Postlethwait J."/>
            <person name="Bobe J."/>
            <person name="Wedekind C."/>
            <person name="Guiguen Y."/>
        </authorList>
    </citation>
    <scope>NUCLEOTIDE SEQUENCE [LARGE SCALE GENOMIC DNA]</scope>
    <source>
        <strain evidence="1">Cs_M1</strain>
        <tissue evidence="1">Blood</tissue>
    </source>
</reference>
<comment type="caution">
    <text evidence="1">The sequence shown here is derived from an EMBL/GenBank/DDBJ whole genome shotgun (WGS) entry which is preliminary data.</text>
</comment>
<proteinExistence type="predicted"/>
<feature type="non-terminal residue" evidence="1">
    <location>
        <position position="68"/>
    </location>
</feature>
<feature type="non-terminal residue" evidence="1">
    <location>
        <position position="1"/>
    </location>
</feature>
<dbReference type="Proteomes" id="UP001356427">
    <property type="component" value="Unassembled WGS sequence"/>
</dbReference>
<protein>
    <submittedName>
        <fullName evidence="1">Uncharacterized protein</fullName>
    </submittedName>
</protein>
<accession>A0AAN8L4P5</accession>
<dbReference type="AlphaFoldDB" id="A0AAN8L4P5"/>
<evidence type="ECO:0000313" key="1">
    <source>
        <dbReference type="EMBL" id="KAK6301184.1"/>
    </source>
</evidence>
<name>A0AAN8L4P5_9TELE</name>
<keyword evidence="2" id="KW-1185">Reference proteome</keyword>
<gene>
    <name evidence="1" type="ORF">J4Q44_G00292820</name>
</gene>
<dbReference type="EMBL" id="JAGTTL010000027">
    <property type="protein sequence ID" value="KAK6301184.1"/>
    <property type="molecule type" value="Genomic_DNA"/>
</dbReference>
<organism evidence="1 2">
    <name type="scientific">Coregonus suidteri</name>
    <dbReference type="NCBI Taxonomy" id="861788"/>
    <lineage>
        <taxon>Eukaryota</taxon>
        <taxon>Metazoa</taxon>
        <taxon>Chordata</taxon>
        <taxon>Craniata</taxon>
        <taxon>Vertebrata</taxon>
        <taxon>Euteleostomi</taxon>
        <taxon>Actinopterygii</taxon>
        <taxon>Neopterygii</taxon>
        <taxon>Teleostei</taxon>
        <taxon>Protacanthopterygii</taxon>
        <taxon>Salmoniformes</taxon>
        <taxon>Salmonidae</taxon>
        <taxon>Coregoninae</taxon>
        <taxon>Coregonus</taxon>
    </lineage>
</organism>